<dbReference type="PANTHER" id="PTHR43493:SF5">
    <property type="entry name" value="DNA GYRASE SUBUNIT A, CHLOROPLASTIC_MITOCHONDRIAL"/>
    <property type="match status" value="1"/>
</dbReference>
<dbReference type="GO" id="GO:0006265">
    <property type="term" value="P:DNA topological change"/>
    <property type="evidence" value="ECO:0007669"/>
    <property type="project" value="UniProtKB-UniRule"/>
</dbReference>
<dbReference type="SUPFAM" id="SSF56719">
    <property type="entry name" value="Type II DNA topoisomerase"/>
    <property type="match status" value="1"/>
</dbReference>
<comment type="similarity">
    <text evidence="1">Belongs to the type II topoisomerase GyrA/ParC subunit family.</text>
</comment>
<dbReference type="GO" id="GO:0005524">
    <property type="term" value="F:ATP binding"/>
    <property type="evidence" value="ECO:0007669"/>
    <property type="project" value="InterPro"/>
</dbReference>
<evidence type="ECO:0000313" key="8">
    <source>
        <dbReference type="EMBL" id="KAG6423169.1"/>
    </source>
</evidence>
<gene>
    <name evidence="8" type="ORF">SASPL_113557</name>
</gene>
<evidence type="ECO:0000256" key="4">
    <source>
        <dbReference type="ARBA" id="ARBA00023235"/>
    </source>
</evidence>
<keyword evidence="3 5" id="KW-0238">DNA-binding</keyword>
<accession>A0A8X8Y1U9</accession>
<organism evidence="8">
    <name type="scientific">Salvia splendens</name>
    <name type="common">Scarlet sage</name>
    <dbReference type="NCBI Taxonomy" id="180675"/>
    <lineage>
        <taxon>Eukaryota</taxon>
        <taxon>Viridiplantae</taxon>
        <taxon>Streptophyta</taxon>
        <taxon>Embryophyta</taxon>
        <taxon>Tracheophyta</taxon>
        <taxon>Spermatophyta</taxon>
        <taxon>Magnoliopsida</taxon>
        <taxon>eudicotyledons</taxon>
        <taxon>Gunneridae</taxon>
        <taxon>Pentapetalae</taxon>
        <taxon>asterids</taxon>
        <taxon>lamiids</taxon>
        <taxon>Lamiales</taxon>
        <taxon>Lamiaceae</taxon>
        <taxon>Nepetoideae</taxon>
        <taxon>Mentheae</taxon>
        <taxon>Salviinae</taxon>
        <taxon>Salvia</taxon>
        <taxon>Salvia subgen. Calosphace</taxon>
        <taxon>core Calosphace</taxon>
    </lineage>
</organism>
<evidence type="ECO:0000256" key="2">
    <source>
        <dbReference type="ARBA" id="ARBA00023029"/>
    </source>
</evidence>
<dbReference type="CDD" id="cd00187">
    <property type="entry name" value="TOP4c"/>
    <property type="match status" value="1"/>
</dbReference>
<dbReference type="EMBL" id="PNBA02000005">
    <property type="protein sequence ID" value="KAG6423169.1"/>
    <property type="molecule type" value="Genomic_DNA"/>
</dbReference>
<keyword evidence="4 5" id="KW-0413">Isomerase</keyword>
<reference evidence="8" key="1">
    <citation type="submission" date="2018-01" db="EMBL/GenBank/DDBJ databases">
        <authorList>
            <person name="Mao J.F."/>
        </authorList>
    </citation>
    <scope>NUCLEOTIDE SEQUENCE</scope>
    <source>
        <strain evidence="8">Huo1</strain>
        <tissue evidence="8">Leaf</tissue>
    </source>
</reference>
<dbReference type="FunFam" id="3.90.199.10:FF:000001">
    <property type="entry name" value="DNA gyrase subunit A"/>
    <property type="match status" value="1"/>
</dbReference>
<dbReference type="Gene3D" id="3.90.199.10">
    <property type="entry name" value="Topoisomerase II, domain 5"/>
    <property type="match status" value="1"/>
</dbReference>
<dbReference type="Proteomes" id="UP000298416">
    <property type="component" value="Unassembled WGS sequence"/>
</dbReference>
<dbReference type="InterPro" id="IPR013760">
    <property type="entry name" value="Topo_IIA-like_dom_sf"/>
</dbReference>
<comment type="caution">
    <text evidence="8">The sequence shown here is derived from an EMBL/GenBank/DDBJ whole genome shotgun (WGS) entry which is preliminary data.</text>
</comment>
<evidence type="ECO:0000256" key="5">
    <source>
        <dbReference type="PROSITE-ProRule" id="PRU01384"/>
    </source>
</evidence>
<evidence type="ECO:0000256" key="1">
    <source>
        <dbReference type="ARBA" id="ARBA00008263"/>
    </source>
</evidence>
<dbReference type="GO" id="GO:0003677">
    <property type="term" value="F:DNA binding"/>
    <property type="evidence" value="ECO:0007669"/>
    <property type="project" value="UniProtKB-UniRule"/>
</dbReference>
<proteinExistence type="inferred from homology"/>
<dbReference type="PANTHER" id="PTHR43493">
    <property type="entry name" value="DNA GYRASE/TOPOISOMERASE SUBUNIT A"/>
    <property type="match status" value="1"/>
</dbReference>
<dbReference type="GO" id="GO:0003918">
    <property type="term" value="F:DNA topoisomerase type II (double strand cut, ATP-hydrolyzing) activity"/>
    <property type="evidence" value="ECO:0007669"/>
    <property type="project" value="UniProtKB-EC"/>
</dbReference>
<keyword evidence="2 5" id="KW-0799">Topoisomerase</keyword>
<evidence type="ECO:0000256" key="6">
    <source>
        <dbReference type="SAM" id="MobiDB-lite"/>
    </source>
</evidence>
<feature type="region of interest" description="Disordered" evidence="6">
    <location>
        <begin position="72"/>
        <end position="101"/>
    </location>
</feature>
<dbReference type="GO" id="GO:0009330">
    <property type="term" value="C:DNA topoisomerase type II (double strand cut, ATP-hydrolyzing) complex"/>
    <property type="evidence" value="ECO:0007669"/>
    <property type="project" value="TreeGrafter"/>
</dbReference>
<feature type="active site" description="O-(5'-phospho-DNA)-tyrosine intermediate" evidence="5">
    <location>
        <position position="221"/>
    </location>
</feature>
<dbReference type="InterPro" id="IPR050220">
    <property type="entry name" value="Type_II_DNA_Topoisomerases"/>
</dbReference>
<dbReference type="InterPro" id="IPR013758">
    <property type="entry name" value="Topo_IIA_A/C_ab"/>
</dbReference>
<protein>
    <recommendedName>
        <fullName evidence="7">Topo IIA-type catalytic domain-containing protein</fullName>
    </recommendedName>
</protein>
<feature type="domain" description="Topo IIA-type catalytic" evidence="7">
    <location>
        <begin position="133"/>
        <end position="477"/>
    </location>
</feature>
<dbReference type="SMART" id="SM00434">
    <property type="entry name" value="TOP4c"/>
    <property type="match status" value="1"/>
</dbReference>
<dbReference type="GO" id="GO:0005737">
    <property type="term" value="C:cytoplasm"/>
    <property type="evidence" value="ECO:0007669"/>
    <property type="project" value="TreeGrafter"/>
</dbReference>
<dbReference type="InterPro" id="IPR002205">
    <property type="entry name" value="Topo_IIA_dom_A"/>
</dbReference>
<evidence type="ECO:0000256" key="3">
    <source>
        <dbReference type="ARBA" id="ARBA00023125"/>
    </source>
</evidence>
<dbReference type="PROSITE" id="PS52040">
    <property type="entry name" value="TOPO_IIA"/>
    <property type="match status" value="1"/>
</dbReference>
<dbReference type="Pfam" id="PF00521">
    <property type="entry name" value="DNA_topoisoIV"/>
    <property type="match status" value="1"/>
</dbReference>
<keyword evidence="9" id="KW-1185">Reference proteome</keyword>
<comment type="catalytic activity">
    <reaction evidence="5">
        <text>ATP-dependent breakage, passage and rejoining of double-stranded DNA.</text>
        <dbReference type="EC" id="5.6.2.2"/>
    </reaction>
</comment>
<evidence type="ECO:0000259" key="7">
    <source>
        <dbReference type="PROSITE" id="PS52040"/>
    </source>
</evidence>
<evidence type="ECO:0000313" key="9">
    <source>
        <dbReference type="Proteomes" id="UP000298416"/>
    </source>
</evidence>
<sequence>MNPSCIRPGTHFGPPNEPAAAPMAFAAGLRLLRSHPLSFSSAAPPRLLLARRASEHRLLSAVSPHQRRRLFAAKASSRRREDELDENGSVVALKDGGGGGEGGDGRIVVTELHKEATEAYISYAMSVLLGRALPDVRDGLKPVHRRILYAMHELGLASKKPHKKCARVVGEVLGKFHPHGDTAVYDSLVRMAQDFSLRSPLIRGHGNFGSIDADPPAAMRYTECRLEALSESMLLADLEQDTVDFVPNFDNSQKEPSLLPARIPNLLLNGASGIAVGMATNIPPHNLGELVDALSVLIHNPDATLQELLEYMPGPDFPTGGIIMGNIGILDAYRTGRGRVVIRGKTDVELLDPKSKRSAIIIKEIPYQTNKASLVEKIAELVENKSLEGISDIRDESDRSGMRIVIELKRGSDPSIVLNNLYRLTALQSAFSCNMVGILNGQPKLMGLKELLQFLMYMFISENYGCCALPKLVSYDS</sequence>
<dbReference type="AlphaFoldDB" id="A0A8X8Y1U9"/>
<reference evidence="8" key="2">
    <citation type="submission" date="2020-08" db="EMBL/GenBank/DDBJ databases">
        <title>Plant Genome Project.</title>
        <authorList>
            <person name="Zhang R.-G."/>
        </authorList>
    </citation>
    <scope>NUCLEOTIDE SEQUENCE</scope>
    <source>
        <strain evidence="8">Huo1</strain>
        <tissue evidence="8">Leaf</tissue>
    </source>
</reference>
<name>A0A8X8Y1U9_SALSN</name>